<gene>
    <name evidence="2" type="ORF">PCAR00345_LOCUS6254</name>
</gene>
<feature type="region of interest" description="Disordered" evidence="1">
    <location>
        <begin position="182"/>
        <end position="227"/>
    </location>
</feature>
<proteinExistence type="predicted"/>
<dbReference type="AlphaFoldDB" id="A0A7S4EUF8"/>
<feature type="compositionally biased region" description="Basic and acidic residues" evidence="1">
    <location>
        <begin position="201"/>
        <end position="211"/>
    </location>
</feature>
<evidence type="ECO:0000256" key="1">
    <source>
        <dbReference type="SAM" id="MobiDB-lite"/>
    </source>
</evidence>
<sequence>MEARWLQTHLQDIFRTIMLSPLLITSKSQTCSSCCRPKILTALKHGILLVLVAPASGPYRYDIDQESRKLRMLVSTIDIRCLNFLEAHGHPAFEAVDTVAHNLSSLESTNLDLAASRGVLMAMGDRVLQVMEQAMPCFRVHPGRLNTKLAAMVSNSSIAQTKKIADVENVSKHHFMSDFEAESNAGLEEAPSPAQLRLSRRPSDALLEAKKQPSGQTDELKESPKSV</sequence>
<organism evidence="2">
    <name type="scientific">Chrysotila carterae</name>
    <name type="common">Marine alga</name>
    <name type="synonym">Syracosphaera carterae</name>
    <dbReference type="NCBI Taxonomy" id="13221"/>
    <lineage>
        <taxon>Eukaryota</taxon>
        <taxon>Haptista</taxon>
        <taxon>Haptophyta</taxon>
        <taxon>Prymnesiophyceae</taxon>
        <taxon>Isochrysidales</taxon>
        <taxon>Isochrysidaceae</taxon>
        <taxon>Chrysotila</taxon>
    </lineage>
</organism>
<accession>A0A7S4EUF8</accession>
<evidence type="ECO:0000313" key="2">
    <source>
        <dbReference type="EMBL" id="CAE0753667.1"/>
    </source>
</evidence>
<reference evidence="2" key="1">
    <citation type="submission" date="2021-01" db="EMBL/GenBank/DDBJ databases">
        <authorList>
            <person name="Corre E."/>
            <person name="Pelletier E."/>
            <person name="Niang G."/>
            <person name="Scheremetjew M."/>
            <person name="Finn R."/>
            <person name="Kale V."/>
            <person name="Holt S."/>
            <person name="Cochrane G."/>
            <person name="Meng A."/>
            <person name="Brown T."/>
            <person name="Cohen L."/>
        </authorList>
    </citation>
    <scope>NUCLEOTIDE SEQUENCE</scope>
    <source>
        <strain evidence="2">CCMP645</strain>
    </source>
</reference>
<protein>
    <submittedName>
        <fullName evidence="2">Uncharacterized protein</fullName>
    </submittedName>
</protein>
<dbReference type="EMBL" id="HBIZ01010578">
    <property type="protein sequence ID" value="CAE0753667.1"/>
    <property type="molecule type" value="Transcribed_RNA"/>
</dbReference>
<feature type="compositionally biased region" description="Basic and acidic residues" evidence="1">
    <location>
        <begin position="218"/>
        <end position="227"/>
    </location>
</feature>
<name>A0A7S4EUF8_CHRCT</name>